<reference evidence="3 4" key="1">
    <citation type="submission" date="2013-02" db="EMBL/GenBank/DDBJ databases">
        <title>The Genome Sequence of Lactobacillus catenaformis F0143.</title>
        <authorList>
            <consortium name="The Broad Institute Genome Sequencing Platform"/>
            <person name="Earl A."/>
            <person name="Ward D."/>
            <person name="Feldgarden M."/>
            <person name="Gevers D."/>
            <person name="Izard J."/>
            <person name="Blanton J.M."/>
            <person name="Mathney J."/>
            <person name="Dewhirst F.E."/>
            <person name="Young S.K."/>
            <person name="Zeng Q."/>
            <person name="Gargeya S."/>
            <person name="Fitzgerald M."/>
            <person name="Haas B."/>
            <person name="Abouelleil A."/>
            <person name="Alvarado L."/>
            <person name="Arachchi H.M."/>
            <person name="Berlin A."/>
            <person name="Chapman S.B."/>
            <person name="Gearin G."/>
            <person name="Goldberg J."/>
            <person name="Griggs A."/>
            <person name="Gujja S."/>
            <person name="Hansen M."/>
            <person name="Heiman D."/>
            <person name="Howarth C."/>
            <person name="Larimer J."/>
            <person name="Lui A."/>
            <person name="MacDonald P.J.P."/>
            <person name="McCowen C."/>
            <person name="Montmayeur A."/>
            <person name="Murphy C."/>
            <person name="Neiman D."/>
            <person name="Pearson M."/>
            <person name="Priest M."/>
            <person name="Roberts A."/>
            <person name="Saif S."/>
            <person name="Shea T."/>
            <person name="Sisk P."/>
            <person name="Stolte C."/>
            <person name="Sykes S."/>
            <person name="Wortman J."/>
            <person name="Nusbaum C."/>
            <person name="Birren B."/>
        </authorList>
    </citation>
    <scope>NUCLEOTIDE SEQUENCE [LARGE SCALE GENOMIC DNA]</scope>
    <source>
        <strain evidence="3 4">OT 569</strain>
    </source>
</reference>
<dbReference type="PANTHER" id="PTHR48100:SF5">
    <property type="entry name" value="HISTIDINE PHOSPHATASE FAMILY PROTEIN"/>
    <property type="match status" value="1"/>
</dbReference>
<dbReference type="Pfam" id="PF00300">
    <property type="entry name" value="His_Phos_1"/>
    <property type="match status" value="1"/>
</dbReference>
<proteinExistence type="predicted"/>
<dbReference type="RefSeq" id="WP_004801428.1">
    <property type="nucleotide sequence ID" value="NZ_KB446646.1"/>
</dbReference>
<dbReference type="BioCyc" id="ECAT999415-HMP:GTTI-327-MONOMER"/>
<dbReference type="SMART" id="SM00855">
    <property type="entry name" value="PGAM"/>
    <property type="match status" value="1"/>
</dbReference>
<dbReference type="STRING" id="999415.HMPREF9943_00317"/>
<feature type="active site" description="Proton donor/acceptor" evidence="1">
    <location>
        <position position="84"/>
    </location>
</feature>
<dbReference type="PATRIC" id="fig|999415.3.peg.317"/>
<evidence type="ECO:0000313" key="3">
    <source>
        <dbReference type="EMBL" id="EMD17530.1"/>
    </source>
</evidence>
<accession>M2Q3T4</accession>
<dbReference type="Proteomes" id="UP000011758">
    <property type="component" value="Unassembled WGS sequence"/>
</dbReference>
<keyword evidence="4" id="KW-1185">Reference proteome</keyword>
<dbReference type="GO" id="GO:0005737">
    <property type="term" value="C:cytoplasm"/>
    <property type="evidence" value="ECO:0007669"/>
    <property type="project" value="TreeGrafter"/>
</dbReference>
<dbReference type="SUPFAM" id="SSF53254">
    <property type="entry name" value="Phosphoglycerate mutase-like"/>
    <property type="match status" value="1"/>
</dbReference>
<evidence type="ECO:0000256" key="1">
    <source>
        <dbReference type="PIRSR" id="PIRSR613078-1"/>
    </source>
</evidence>
<dbReference type="InterPro" id="IPR029033">
    <property type="entry name" value="His_PPase_superfam"/>
</dbReference>
<sequence>MKKTIYLLRHGETLFNTQHKIQGWCDSPLTQKGIKQAEIASQWFKNEGITFNSAYCSTSERASDTLEIITGSTIKYQRLKGLKEWNFGAFEGKDECLNPVLPYGDFFEYYGGEKEKDFQKRIVSTIINIAKNDSSQSILIVSHGAACAQFCRYWEKYNIVQYQRGIKNCSIMEFSYENDIFSCQKITVHDFSSL</sequence>
<protein>
    <recommendedName>
        <fullName evidence="5">Alpha-ribazole phosphatase</fullName>
    </recommendedName>
</protein>
<feature type="binding site" evidence="2">
    <location>
        <begin position="9"/>
        <end position="16"/>
    </location>
    <ligand>
        <name>substrate</name>
    </ligand>
</feature>
<feature type="binding site" evidence="2">
    <location>
        <position position="61"/>
    </location>
    <ligand>
        <name>substrate</name>
    </ligand>
</feature>
<dbReference type="Gene3D" id="3.40.50.1240">
    <property type="entry name" value="Phosphoglycerate mutase-like"/>
    <property type="match status" value="1"/>
</dbReference>
<dbReference type="InterPro" id="IPR013078">
    <property type="entry name" value="His_Pase_superF_clade-1"/>
</dbReference>
<dbReference type="PANTHER" id="PTHR48100">
    <property type="entry name" value="BROAD-SPECIFICITY PHOSPHATASE YOR283W-RELATED"/>
    <property type="match status" value="1"/>
</dbReference>
<comment type="caution">
    <text evidence="3">The sequence shown here is derived from an EMBL/GenBank/DDBJ whole genome shotgun (WGS) entry which is preliminary data.</text>
</comment>
<dbReference type="InterPro" id="IPR050275">
    <property type="entry name" value="PGM_Phosphatase"/>
</dbReference>
<name>M2Q3T4_9FIRM</name>
<dbReference type="eggNOG" id="COG0406">
    <property type="taxonomic scope" value="Bacteria"/>
</dbReference>
<evidence type="ECO:0008006" key="5">
    <source>
        <dbReference type="Google" id="ProtNLM"/>
    </source>
</evidence>
<dbReference type="AlphaFoldDB" id="M2Q3T4"/>
<feature type="active site" description="Tele-phosphohistidine intermediate" evidence="1">
    <location>
        <position position="10"/>
    </location>
</feature>
<dbReference type="CDD" id="cd07067">
    <property type="entry name" value="HP_PGM_like"/>
    <property type="match status" value="1"/>
</dbReference>
<dbReference type="EMBL" id="AGEJ01000005">
    <property type="protein sequence ID" value="EMD17530.1"/>
    <property type="molecule type" value="Genomic_DNA"/>
</dbReference>
<evidence type="ECO:0000313" key="4">
    <source>
        <dbReference type="Proteomes" id="UP000011758"/>
    </source>
</evidence>
<dbReference type="InterPro" id="IPR001345">
    <property type="entry name" value="PG/BPGM_mutase_AS"/>
</dbReference>
<organism evidence="3 4">
    <name type="scientific">Eggerthia catenaformis OT 569 = DSM 20559</name>
    <dbReference type="NCBI Taxonomy" id="999415"/>
    <lineage>
        <taxon>Bacteria</taxon>
        <taxon>Bacillati</taxon>
        <taxon>Bacillota</taxon>
        <taxon>Erysipelotrichia</taxon>
        <taxon>Erysipelotrichales</taxon>
        <taxon>Coprobacillaceae</taxon>
        <taxon>Eggerthia</taxon>
    </lineage>
</organism>
<evidence type="ECO:0000256" key="2">
    <source>
        <dbReference type="PIRSR" id="PIRSR613078-2"/>
    </source>
</evidence>
<gene>
    <name evidence="3" type="ORF">HMPREF9943_00317</name>
</gene>
<dbReference type="OrthoDB" id="9782128at2"/>
<dbReference type="GO" id="GO:0016791">
    <property type="term" value="F:phosphatase activity"/>
    <property type="evidence" value="ECO:0007669"/>
    <property type="project" value="TreeGrafter"/>
</dbReference>
<dbReference type="PROSITE" id="PS00175">
    <property type="entry name" value="PG_MUTASE"/>
    <property type="match status" value="1"/>
</dbReference>